<feature type="domain" description="YheO-like" evidence="1">
    <location>
        <begin position="14"/>
        <end position="118"/>
    </location>
</feature>
<dbReference type="Proteomes" id="UP000196342">
    <property type="component" value="Unassembled WGS sequence"/>
</dbReference>
<accession>A0A202B9W2</accession>
<dbReference type="PANTHER" id="PTHR35568:SF1">
    <property type="entry name" value="TRANSCRIPTIONAL REGULATOR DAUR"/>
    <property type="match status" value="1"/>
</dbReference>
<evidence type="ECO:0000259" key="1">
    <source>
        <dbReference type="Pfam" id="PF08348"/>
    </source>
</evidence>
<name>A0A202B9W2_CHRVL</name>
<reference evidence="3 4" key="1">
    <citation type="submission" date="2017-05" db="EMBL/GenBank/DDBJ databases">
        <title>Chromobacterium violaceum GHPS1 isolated from Hydrocarbon polluted soil in French Guiana display an awesome secondary metabolite arsenal and a battery of drug and heavy-metal-resistance and detoxification of xenobiotics proteins.</title>
        <authorList>
            <person name="Belbahri L."/>
        </authorList>
    </citation>
    <scope>NUCLEOTIDE SEQUENCE [LARGE SCALE GENOMIC DNA]</scope>
    <source>
        <strain evidence="3 4">GHPS1</strain>
    </source>
</reference>
<dbReference type="InterPro" id="IPR013559">
    <property type="entry name" value="YheO"/>
</dbReference>
<feature type="domain" description="Transcriptional regulator DauR-like HTH" evidence="2">
    <location>
        <begin position="146"/>
        <end position="206"/>
    </location>
</feature>
<evidence type="ECO:0000313" key="4">
    <source>
        <dbReference type="Proteomes" id="UP000196342"/>
    </source>
</evidence>
<evidence type="ECO:0000313" key="3">
    <source>
        <dbReference type="EMBL" id="OVE48343.1"/>
    </source>
</evidence>
<dbReference type="PANTHER" id="PTHR35568">
    <property type="entry name" value="TRANSCRIPTIONAL REGULATOR DAUR"/>
    <property type="match status" value="1"/>
</dbReference>
<evidence type="ECO:0000259" key="2">
    <source>
        <dbReference type="Pfam" id="PF13309"/>
    </source>
</evidence>
<dbReference type="InterPro" id="IPR039446">
    <property type="entry name" value="DauR-like"/>
</dbReference>
<keyword evidence="4" id="KW-1185">Reference proteome</keyword>
<dbReference type="GeneID" id="66364473"/>
<proteinExistence type="predicted"/>
<dbReference type="Pfam" id="PF13309">
    <property type="entry name" value="HTH_22"/>
    <property type="match status" value="1"/>
</dbReference>
<dbReference type="EMBL" id="NHOO01000007">
    <property type="protein sequence ID" value="OVE48343.1"/>
    <property type="molecule type" value="Genomic_DNA"/>
</dbReference>
<dbReference type="InterPro" id="IPR039445">
    <property type="entry name" value="DauR-like_HTH"/>
</dbReference>
<dbReference type="RefSeq" id="WP_043614856.1">
    <property type="nucleotide sequence ID" value="NZ_CP024028.1"/>
</dbReference>
<dbReference type="Pfam" id="PF08348">
    <property type="entry name" value="PAS_6"/>
    <property type="match status" value="1"/>
</dbReference>
<gene>
    <name evidence="3" type="ORF">CBW21_10335</name>
</gene>
<evidence type="ECO:0008006" key="5">
    <source>
        <dbReference type="Google" id="ProtNLM"/>
    </source>
</evidence>
<protein>
    <recommendedName>
        <fullName evidence="5">YheO-like PAS domain</fullName>
    </recommendedName>
</protein>
<comment type="caution">
    <text evidence="3">The sequence shown here is derived from an EMBL/GenBank/DDBJ whole genome shotgun (WGS) entry which is preliminary data.</text>
</comment>
<dbReference type="AlphaFoldDB" id="A0A202B9W2"/>
<organism evidence="3 4">
    <name type="scientific">Chromobacterium violaceum</name>
    <dbReference type="NCBI Taxonomy" id="536"/>
    <lineage>
        <taxon>Bacteria</taxon>
        <taxon>Pseudomonadati</taxon>
        <taxon>Pseudomonadota</taxon>
        <taxon>Betaproteobacteria</taxon>
        <taxon>Neisseriales</taxon>
        <taxon>Chromobacteriaceae</taxon>
        <taxon>Chromobacterium</taxon>
    </lineage>
</organism>
<sequence length="215" mass="24255">MRRPNPSPVKDLLLNRYAHIADGVAALFHPYVEVVIHDLRDQTVLHIANNLSRREPGDDSALEEIPGTVRDRMVGPYEKLNWDGRRMRSVSAVLFDDQARPAGMMCINFNIAVFDEMRGALDILLKGAGVQPQPAELFRDDWQERINLFLHGWLRERGASLNTLGRAQKRELVDALHEEGAFGGKSAVNYVANVLGMGRATVYKRIKELREAADR</sequence>